<name>A0A3G6IZZ6_9CORY</name>
<dbReference type="EMBL" id="CP033897">
    <property type="protein sequence ID" value="AZA11093.1"/>
    <property type="molecule type" value="Genomic_DNA"/>
</dbReference>
<proteinExistence type="predicted"/>
<organism evidence="1 2">
    <name type="scientific">Corynebacterium gerontici</name>
    <dbReference type="NCBI Taxonomy" id="2079234"/>
    <lineage>
        <taxon>Bacteria</taxon>
        <taxon>Bacillati</taxon>
        <taxon>Actinomycetota</taxon>
        <taxon>Actinomycetes</taxon>
        <taxon>Mycobacteriales</taxon>
        <taxon>Corynebacteriaceae</taxon>
        <taxon>Corynebacterium</taxon>
    </lineage>
</organism>
<gene>
    <name evidence="1" type="ORF">CGERO_03880</name>
</gene>
<dbReference type="KEGG" id="cgk:CGERO_03880"/>
<protein>
    <submittedName>
        <fullName evidence="1">Uncharacterized protein</fullName>
    </submittedName>
</protein>
<keyword evidence="2" id="KW-1185">Reference proteome</keyword>
<evidence type="ECO:0000313" key="2">
    <source>
        <dbReference type="Proteomes" id="UP000271587"/>
    </source>
</evidence>
<sequence>MSHNTADVLRFLYNFADPAGRSADLGACIDNLKAINGESLYRALPAKTRRTLDSGSYFKSVGDVLDEVLDLFDLKEVITYLEELEDLLERFDNAMQLELSSNGGSPNDTSYSNGIPIWLGGEEVADEDYIPTVTILMHYTGTTPPKFEGA</sequence>
<accession>A0A3G6IZZ6</accession>
<evidence type="ECO:0000313" key="1">
    <source>
        <dbReference type="EMBL" id="AZA11093.1"/>
    </source>
</evidence>
<dbReference type="AlphaFoldDB" id="A0A3G6IZZ6"/>
<dbReference type="RefSeq" id="WP_123933555.1">
    <property type="nucleotide sequence ID" value="NZ_CP033897.1"/>
</dbReference>
<reference evidence="1 2" key="1">
    <citation type="submission" date="2018-11" db="EMBL/GenBank/DDBJ databases">
        <authorList>
            <person name="Kleinhagauer T."/>
            <person name="Glaeser S.P."/>
            <person name="Spergser J."/>
            <person name="Ruckert C."/>
            <person name="Kaempfer P."/>
            <person name="Busse H.-J."/>
        </authorList>
    </citation>
    <scope>NUCLEOTIDE SEQUENCE [LARGE SCALE GENOMIC DNA]</scope>
    <source>
        <strain evidence="1 2">W8</strain>
    </source>
</reference>
<dbReference type="Proteomes" id="UP000271587">
    <property type="component" value="Chromosome"/>
</dbReference>